<dbReference type="InParanoid" id="E3KI69"/>
<sequence>MSFRFLILMSQIISVTYALEMLRMRISSPQHEMYRVDYATSDQVNNKEYDSMWLETEKIHDTFGRSEIGQQALDLLKTLKTHDGDSPTRILVVDKIADWEKFWLERERPAATFHIFDSADNDLRKFINKAFSKHLPNGIPYMRILPLKDRIWIDYNTEIPNSMGYLTDWIPLETALESFKGISDQGEKAIQLIEHYAKLNTENAKSKTKIDFSAILVDLGDNGWEELDRFNSERGAYYSHVSVEDPKVVTLINKTLCQL</sequence>
<dbReference type="HOGENOM" id="CLU_1074159_0_0_1"/>
<keyword evidence="1" id="KW-0732">Signal</keyword>
<protein>
    <submittedName>
        <fullName evidence="2">Uncharacterized protein</fullName>
    </submittedName>
</protein>
<dbReference type="Proteomes" id="UP000008783">
    <property type="component" value="Unassembled WGS sequence"/>
</dbReference>
<dbReference type="GeneID" id="10532687"/>
<evidence type="ECO:0000313" key="2">
    <source>
        <dbReference type="EMBL" id="EFP83994.1"/>
    </source>
</evidence>
<feature type="signal peptide" evidence="1">
    <location>
        <begin position="1"/>
        <end position="18"/>
    </location>
</feature>
<dbReference type="OrthoDB" id="10274338at2759"/>
<reference key="1">
    <citation type="submission" date="2007-01" db="EMBL/GenBank/DDBJ databases">
        <title>The Genome Sequence of Puccinia graminis f. sp. tritici Strain CRL 75-36-700-3.</title>
        <authorList>
            <consortium name="The Broad Institute Genome Sequencing Platform"/>
            <person name="Birren B."/>
            <person name="Lander E."/>
            <person name="Galagan J."/>
            <person name="Nusbaum C."/>
            <person name="Devon K."/>
            <person name="Cuomo C."/>
            <person name="Jaffe D."/>
            <person name="Butler J."/>
            <person name="Alvarez P."/>
            <person name="Gnerre S."/>
            <person name="Grabherr M."/>
            <person name="Mauceli E."/>
            <person name="Brockman W."/>
            <person name="Young S."/>
            <person name="LaButti K."/>
            <person name="Sykes S."/>
            <person name="DeCaprio D."/>
            <person name="Crawford M."/>
            <person name="Koehrsen M."/>
            <person name="Engels R."/>
            <person name="Montgomery P."/>
            <person name="Pearson M."/>
            <person name="Howarth C."/>
            <person name="Larson L."/>
            <person name="White J."/>
            <person name="Zeng Q."/>
            <person name="Kodira C."/>
            <person name="Yandava C."/>
            <person name="Alvarado L."/>
            <person name="O'Leary S."/>
            <person name="Szabo L."/>
            <person name="Dean R."/>
            <person name="Schein J."/>
        </authorList>
    </citation>
    <scope>NUCLEOTIDE SEQUENCE</scope>
    <source>
        <strain>CRL 75-36-700-3</strain>
    </source>
</reference>
<organism evidence="2 3">
    <name type="scientific">Puccinia graminis f. sp. tritici (strain CRL 75-36-700-3 / race SCCL)</name>
    <name type="common">Black stem rust fungus</name>
    <dbReference type="NCBI Taxonomy" id="418459"/>
    <lineage>
        <taxon>Eukaryota</taxon>
        <taxon>Fungi</taxon>
        <taxon>Dikarya</taxon>
        <taxon>Basidiomycota</taxon>
        <taxon>Pucciniomycotina</taxon>
        <taxon>Pucciniomycetes</taxon>
        <taxon>Pucciniales</taxon>
        <taxon>Pucciniaceae</taxon>
        <taxon>Puccinia</taxon>
    </lineage>
</organism>
<gene>
    <name evidence="2" type="ORF">PGTG_09707</name>
</gene>
<evidence type="ECO:0000313" key="3">
    <source>
        <dbReference type="Proteomes" id="UP000008783"/>
    </source>
</evidence>
<dbReference type="AlphaFoldDB" id="E3KI69"/>
<proteinExistence type="predicted"/>
<dbReference type="KEGG" id="pgr:PGTG_09707"/>
<feature type="chain" id="PRO_5003172019" evidence="1">
    <location>
        <begin position="19"/>
        <end position="259"/>
    </location>
</feature>
<dbReference type="EMBL" id="DS178288">
    <property type="protein sequence ID" value="EFP83994.1"/>
    <property type="molecule type" value="Genomic_DNA"/>
</dbReference>
<evidence type="ECO:0000256" key="1">
    <source>
        <dbReference type="SAM" id="SignalP"/>
    </source>
</evidence>
<accession>E3KI69</accession>
<name>E3KI69_PUCGT</name>
<reference evidence="3" key="2">
    <citation type="journal article" date="2011" name="Proc. Natl. Acad. Sci. U.S.A.">
        <title>Obligate biotrophy features unraveled by the genomic analysis of rust fungi.</title>
        <authorList>
            <person name="Duplessis S."/>
            <person name="Cuomo C.A."/>
            <person name="Lin Y.-C."/>
            <person name="Aerts A."/>
            <person name="Tisserant E."/>
            <person name="Veneault-Fourrey C."/>
            <person name="Joly D.L."/>
            <person name="Hacquard S."/>
            <person name="Amselem J."/>
            <person name="Cantarel B.L."/>
            <person name="Chiu R."/>
            <person name="Coutinho P.M."/>
            <person name="Feau N."/>
            <person name="Field M."/>
            <person name="Frey P."/>
            <person name="Gelhaye E."/>
            <person name="Goldberg J."/>
            <person name="Grabherr M.G."/>
            <person name="Kodira C.D."/>
            <person name="Kohler A."/>
            <person name="Kuees U."/>
            <person name="Lindquist E.A."/>
            <person name="Lucas S.M."/>
            <person name="Mago R."/>
            <person name="Mauceli E."/>
            <person name="Morin E."/>
            <person name="Murat C."/>
            <person name="Pangilinan J.L."/>
            <person name="Park R."/>
            <person name="Pearson M."/>
            <person name="Quesneville H."/>
            <person name="Rouhier N."/>
            <person name="Sakthikumar S."/>
            <person name="Salamov A.A."/>
            <person name="Schmutz J."/>
            <person name="Selles B."/>
            <person name="Shapiro H."/>
            <person name="Tanguay P."/>
            <person name="Tuskan G.A."/>
            <person name="Henrissat B."/>
            <person name="Van de Peer Y."/>
            <person name="Rouze P."/>
            <person name="Ellis J.G."/>
            <person name="Dodds P.N."/>
            <person name="Schein J.E."/>
            <person name="Zhong S."/>
            <person name="Hamelin R.C."/>
            <person name="Grigoriev I.V."/>
            <person name="Szabo L.J."/>
            <person name="Martin F."/>
        </authorList>
    </citation>
    <scope>NUCLEOTIDE SEQUENCE [LARGE SCALE GENOMIC DNA]</scope>
    <source>
        <strain evidence="3">CRL 75-36-700-3 / race SCCL</strain>
    </source>
</reference>
<dbReference type="RefSeq" id="XP_003328413.1">
    <property type="nucleotide sequence ID" value="XM_003328365.2"/>
</dbReference>
<keyword evidence="3" id="KW-1185">Reference proteome</keyword>
<dbReference type="VEuPathDB" id="FungiDB:PGTG_09707"/>